<feature type="region of interest" description="Disordered" evidence="6">
    <location>
        <begin position="1"/>
        <end position="28"/>
    </location>
</feature>
<sequence length="494" mass="53043">MAFGRQAAAYGDENKRVEGKGAVGKGATRVPLGAAVGNNGRRALGDIGNLVGAMPSNAGGGSQKQGALAERAAYKRGLGAVNDKPTTRLAAKSAAAAASDAPAAAAAAPPLPSNWGAHRRRDLITKPRNDLAPEGGAPSGTGRSSGVSERDPLASINSNSLHPGAAAARMAKQVEARVLRKKKLGTHEQSTTSKLLAQSAAVSGNADAEMEDADEALPDIDSADQRDPLCVTQYVEDIYAFYKRTEGQSCVSPQYMGRQADINDKMRAILVDWLVEVHLKFKLTPETLFLTTNLIDRFLALHPVTRKHLQLVGVTAMLIASKYEEIWAPEVKDFVYISDNAYDKDQILAMEKLMLNTLKFNLTVPTPYVFMCRYLKAAAADKQLETTAFFLVELCLVEYAFLRFTPSLLAAAAVHTALKTLNRTPWSPALHKHSGYSETALRSCSFLMSSIHRKSATASLTAVVKKYSSSKLYCVALLPPCPESPIDDTCSSSD</sequence>
<feature type="domain" description="Cyclin-like" evidence="7">
    <location>
        <begin position="272"/>
        <end position="356"/>
    </location>
</feature>
<dbReference type="SMART" id="SM01332">
    <property type="entry name" value="Cyclin_C"/>
    <property type="match status" value="1"/>
</dbReference>
<dbReference type="InterPro" id="IPR046965">
    <property type="entry name" value="Cyclin_A/B-like"/>
</dbReference>
<feature type="region of interest" description="Disordered" evidence="6">
    <location>
        <begin position="184"/>
        <end position="211"/>
    </location>
</feature>
<evidence type="ECO:0000256" key="1">
    <source>
        <dbReference type="ARBA" id="ARBA00006955"/>
    </source>
</evidence>
<evidence type="ECO:0000256" key="5">
    <source>
        <dbReference type="RuleBase" id="RU000383"/>
    </source>
</evidence>
<dbReference type="GO" id="GO:0000082">
    <property type="term" value="P:G1/S transition of mitotic cell cycle"/>
    <property type="evidence" value="ECO:0000318"/>
    <property type="project" value="GO_Central"/>
</dbReference>
<dbReference type="STRING" id="105231.A0A1Y1IFZ7"/>
<dbReference type="Proteomes" id="UP000054558">
    <property type="component" value="Unassembled WGS sequence"/>
</dbReference>
<keyword evidence="3 5" id="KW-0195">Cyclin</keyword>
<reference evidence="9 10" key="1">
    <citation type="journal article" date="2014" name="Nat. Commun.">
        <title>Klebsormidium flaccidum genome reveals primary factors for plant terrestrial adaptation.</title>
        <authorList>
            <person name="Hori K."/>
            <person name="Maruyama F."/>
            <person name="Fujisawa T."/>
            <person name="Togashi T."/>
            <person name="Yamamoto N."/>
            <person name="Seo M."/>
            <person name="Sato S."/>
            <person name="Yamada T."/>
            <person name="Mori H."/>
            <person name="Tajima N."/>
            <person name="Moriyama T."/>
            <person name="Ikeuchi M."/>
            <person name="Watanabe M."/>
            <person name="Wada H."/>
            <person name="Kobayashi K."/>
            <person name="Saito M."/>
            <person name="Masuda T."/>
            <person name="Sasaki-Sekimoto Y."/>
            <person name="Mashiguchi K."/>
            <person name="Awai K."/>
            <person name="Shimojima M."/>
            <person name="Masuda S."/>
            <person name="Iwai M."/>
            <person name="Nobusawa T."/>
            <person name="Narise T."/>
            <person name="Kondo S."/>
            <person name="Saito H."/>
            <person name="Sato R."/>
            <person name="Murakawa M."/>
            <person name="Ihara Y."/>
            <person name="Oshima-Yamada Y."/>
            <person name="Ohtaka K."/>
            <person name="Satoh M."/>
            <person name="Sonobe K."/>
            <person name="Ishii M."/>
            <person name="Ohtani R."/>
            <person name="Kanamori-Sato M."/>
            <person name="Honoki R."/>
            <person name="Miyazaki D."/>
            <person name="Mochizuki H."/>
            <person name="Umetsu J."/>
            <person name="Higashi K."/>
            <person name="Shibata D."/>
            <person name="Kamiya Y."/>
            <person name="Sato N."/>
            <person name="Nakamura Y."/>
            <person name="Tabata S."/>
            <person name="Ida S."/>
            <person name="Kurokawa K."/>
            <person name="Ohta H."/>
        </authorList>
    </citation>
    <scope>NUCLEOTIDE SEQUENCE [LARGE SCALE GENOMIC DNA]</scope>
    <source>
        <strain evidence="9 10">NIES-2285</strain>
    </source>
</reference>
<evidence type="ECO:0000259" key="8">
    <source>
        <dbReference type="SMART" id="SM01332"/>
    </source>
</evidence>
<dbReference type="Gene3D" id="1.10.472.10">
    <property type="entry name" value="Cyclin-like"/>
    <property type="match status" value="2"/>
</dbReference>
<dbReference type="AlphaFoldDB" id="A0A1Y1IFZ7"/>
<dbReference type="InterPro" id="IPR039361">
    <property type="entry name" value="Cyclin"/>
</dbReference>
<dbReference type="OrthoDB" id="5590282at2759"/>
<dbReference type="InterPro" id="IPR013763">
    <property type="entry name" value="Cyclin-like_dom"/>
</dbReference>
<dbReference type="PIRSF" id="PIRSF001771">
    <property type="entry name" value="Cyclin_A_B_D_E"/>
    <property type="match status" value="1"/>
</dbReference>
<dbReference type="FunFam" id="1.10.472.10:FF:000001">
    <property type="entry name" value="G2/mitotic-specific cyclin"/>
    <property type="match status" value="1"/>
</dbReference>
<dbReference type="GO" id="GO:0000307">
    <property type="term" value="C:cyclin-dependent protein kinase holoenzyme complex"/>
    <property type="evidence" value="ECO:0000318"/>
    <property type="project" value="GO_Central"/>
</dbReference>
<feature type="domain" description="Cyclin C-terminal" evidence="8">
    <location>
        <begin position="365"/>
        <end position="481"/>
    </location>
</feature>
<keyword evidence="4" id="KW-0131">Cell cycle</keyword>
<dbReference type="GO" id="GO:0005737">
    <property type="term" value="C:cytoplasm"/>
    <property type="evidence" value="ECO:0000318"/>
    <property type="project" value="GO_Central"/>
</dbReference>
<dbReference type="Pfam" id="PF00134">
    <property type="entry name" value="Cyclin_N"/>
    <property type="match status" value="1"/>
</dbReference>
<feature type="domain" description="Cyclin-like" evidence="7">
    <location>
        <begin position="369"/>
        <end position="450"/>
    </location>
</feature>
<dbReference type="GO" id="GO:0005634">
    <property type="term" value="C:nucleus"/>
    <property type="evidence" value="ECO:0000318"/>
    <property type="project" value="GO_Central"/>
</dbReference>
<dbReference type="GO" id="GO:0016301">
    <property type="term" value="F:kinase activity"/>
    <property type="evidence" value="ECO:0007669"/>
    <property type="project" value="UniProtKB-KW"/>
</dbReference>
<dbReference type="SMART" id="SM00385">
    <property type="entry name" value="CYCLIN"/>
    <property type="match status" value="2"/>
</dbReference>
<dbReference type="GO" id="GO:0051301">
    <property type="term" value="P:cell division"/>
    <property type="evidence" value="ECO:0007669"/>
    <property type="project" value="UniProtKB-KW"/>
</dbReference>
<accession>A0A1Y1IFZ7</accession>
<protein>
    <submittedName>
        <fullName evidence="9">Cyclin B and related kinase-activating proteins</fullName>
    </submittedName>
</protein>
<organism evidence="9 10">
    <name type="scientific">Klebsormidium nitens</name>
    <name type="common">Green alga</name>
    <name type="synonym">Ulothrix nitens</name>
    <dbReference type="NCBI Taxonomy" id="105231"/>
    <lineage>
        <taxon>Eukaryota</taxon>
        <taxon>Viridiplantae</taxon>
        <taxon>Streptophyta</taxon>
        <taxon>Klebsormidiophyceae</taxon>
        <taxon>Klebsormidiales</taxon>
        <taxon>Klebsormidiaceae</taxon>
        <taxon>Klebsormidium</taxon>
    </lineage>
</organism>
<evidence type="ECO:0000256" key="4">
    <source>
        <dbReference type="ARBA" id="ARBA00023306"/>
    </source>
</evidence>
<proteinExistence type="inferred from homology"/>
<gene>
    <name evidence="9" type="ORF">KFL_005600010</name>
</gene>
<dbReference type="OMA" id="CFHSKAI"/>
<evidence type="ECO:0000256" key="3">
    <source>
        <dbReference type="ARBA" id="ARBA00023127"/>
    </source>
</evidence>
<name>A0A1Y1IFZ7_KLENI</name>
<feature type="region of interest" description="Disordered" evidence="6">
    <location>
        <begin position="92"/>
        <end position="169"/>
    </location>
</feature>
<dbReference type="SUPFAM" id="SSF47954">
    <property type="entry name" value="Cyclin-like"/>
    <property type="match status" value="2"/>
</dbReference>
<dbReference type="InterPro" id="IPR036915">
    <property type="entry name" value="Cyclin-like_sf"/>
</dbReference>
<feature type="compositionally biased region" description="Polar residues" evidence="6">
    <location>
        <begin position="187"/>
        <end position="202"/>
    </location>
</feature>
<dbReference type="EMBL" id="DF237509">
    <property type="protein sequence ID" value="GAQ89765.1"/>
    <property type="molecule type" value="Genomic_DNA"/>
</dbReference>
<keyword evidence="10" id="KW-1185">Reference proteome</keyword>
<keyword evidence="9" id="KW-0808">Transferase</keyword>
<dbReference type="GO" id="GO:0016538">
    <property type="term" value="F:cyclin-dependent protein serine/threonine kinase regulator activity"/>
    <property type="evidence" value="ECO:0000318"/>
    <property type="project" value="GO_Central"/>
</dbReference>
<evidence type="ECO:0000313" key="10">
    <source>
        <dbReference type="Proteomes" id="UP000054558"/>
    </source>
</evidence>
<evidence type="ECO:0000259" key="7">
    <source>
        <dbReference type="SMART" id="SM00385"/>
    </source>
</evidence>
<dbReference type="CDD" id="cd20511">
    <property type="entry name" value="CYCLIN_AtCycB-like_rpt2"/>
    <property type="match status" value="1"/>
</dbReference>
<keyword evidence="9" id="KW-0418">Kinase</keyword>
<evidence type="ECO:0000256" key="6">
    <source>
        <dbReference type="SAM" id="MobiDB-lite"/>
    </source>
</evidence>
<comment type="similarity">
    <text evidence="1">Belongs to the cyclin family. Cyclin AB subfamily.</text>
</comment>
<evidence type="ECO:0000256" key="2">
    <source>
        <dbReference type="ARBA" id="ARBA00022618"/>
    </source>
</evidence>
<dbReference type="InterPro" id="IPR004367">
    <property type="entry name" value="Cyclin_C-dom"/>
</dbReference>
<dbReference type="InterPro" id="IPR006671">
    <property type="entry name" value="Cyclin_N"/>
</dbReference>
<evidence type="ECO:0000313" key="9">
    <source>
        <dbReference type="EMBL" id="GAQ89765.1"/>
    </source>
</evidence>
<feature type="compositionally biased region" description="Basic and acidic residues" evidence="6">
    <location>
        <begin position="122"/>
        <end position="131"/>
    </location>
</feature>
<dbReference type="CDD" id="cd20567">
    <property type="entry name" value="CYCLIN_AtCycB-like_rpt1"/>
    <property type="match status" value="1"/>
</dbReference>
<dbReference type="PANTHER" id="PTHR10177">
    <property type="entry name" value="CYCLINS"/>
    <property type="match status" value="1"/>
</dbReference>
<dbReference type="Pfam" id="PF02984">
    <property type="entry name" value="Cyclin_C"/>
    <property type="match status" value="1"/>
</dbReference>
<keyword evidence="2" id="KW-0132">Cell division</keyword>
<feature type="compositionally biased region" description="Low complexity" evidence="6">
    <location>
        <begin position="92"/>
        <end position="108"/>
    </location>
</feature>